<dbReference type="PANTHER" id="PTHR46018:SF2">
    <property type="entry name" value="ZINC PHOSPHODIESTERASE ELAC PROTEIN 1"/>
    <property type="match status" value="1"/>
</dbReference>
<evidence type="ECO:0000259" key="2">
    <source>
        <dbReference type="SMART" id="SM00849"/>
    </source>
</evidence>
<dbReference type="KEGG" id="crs:FQB35_01950"/>
<proteinExistence type="predicted"/>
<dbReference type="InterPro" id="IPR001279">
    <property type="entry name" value="Metallo-B-lactamas"/>
</dbReference>
<dbReference type="PANTHER" id="PTHR46018">
    <property type="entry name" value="ZINC PHOSPHODIESTERASE ELAC PROTEIN 1"/>
    <property type="match status" value="1"/>
</dbReference>
<protein>
    <submittedName>
        <fullName evidence="3">MBL fold metallo-hydrolase</fullName>
    </submittedName>
</protein>
<evidence type="ECO:0000313" key="3">
    <source>
        <dbReference type="EMBL" id="QEK11229.1"/>
    </source>
</evidence>
<name>A0A5C0SE40_CRATE</name>
<gene>
    <name evidence="3" type="ORF">FQB35_01950</name>
</gene>
<reference evidence="3 4" key="1">
    <citation type="submission" date="2019-07" db="EMBL/GenBank/DDBJ databases">
        <title>Complete genome of Crassaminicella thermophila SY095.</title>
        <authorList>
            <person name="Li X."/>
        </authorList>
    </citation>
    <scope>NUCLEOTIDE SEQUENCE [LARGE SCALE GENOMIC DNA]</scope>
    <source>
        <strain evidence="3 4">SY095</strain>
    </source>
</reference>
<keyword evidence="4" id="KW-1185">Reference proteome</keyword>
<feature type="domain" description="Metallo-beta-lactamase" evidence="2">
    <location>
        <begin position="18"/>
        <end position="212"/>
    </location>
</feature>
<organism evidence="3 4">
    <name type="scientific">Crassaminicella thermophila</name>
    <dbReference type="NCBI Taxonomy" id="2599308"/>
    <lineage>
        <taxon>Bacteria</taxon>
        <taxon>Bacillati</taxon>
        <taxon>Bacillota</taxon>
        <taxon>Clostridia</taxon>
        <taxon>Eubacteriales</taxon>
        <taxon>Clostridiaceae</taxon>
        <taxon>Crassaminicella</taxon>
    </lineage>
</organism>
<dbReference type="SMART" id="SM00849">
    <property type="entry name" value="Lactamase_B"/>
    <property type="match status" value="1"/>
</dbReference>
<keyword evidence="1" id="KW-0540">Nuclease</keyword>
<dbReference type="Pfam" id="PF12706">
    <property type="entry name" value="Lactamase_B_2"/>
    <property type="match status" value="1"/>
</dbReference>
<sequence>MKITILGNCGPYPRAYGACSGYLFECGDIKILIDCGNGTMSRLQQKVTNLGELDMIILSHFHSDHISDVMVLRYAIGYKRMNNEIENPIPLYAPSTPKEDFHKLQFKNAFALKSIEENLKVNYKNLTISFKKMNHSIDCYGVMIKNNNEKFVYSADTKYCNQILELSQDADLLLCESTVLEKDKTPTTSHLSAKDAGQIAKKSNVGKLLLTHFWPEYNLEEIHSEASEVFDGNVQLSEEMKTYFI</sequence>
<evidence type="ECO:0000256" key="1">
    <source>
        <dbReference type="ARBA" id="ARBA00022759"/>
    </source>
</evidence>
<dbReference type="Proteomes" id="UP000324646">
    <property type="component" value="Chromosome"/>
</dbReference>
<dbReference type="Gene3D" id="3.60.15.10">
    <property type="entry name" value="Ribonuclease Z/Hydroxyacylglutathione hydrolase-like"/>
    <property type="match status" value="1"/>
</dbReference>
<keyword evidence="3" id="KW-0378">Hydrolase</keyword>
<dbReference type="GO" id="GO:0042781">
    <property type="term" value="F:3'-tRNA processing endoribonuclease activity"/>
    <property type="evidence" value="ECO:0007669"/>
    <property type="project" value="TreeGrafter"/>
</dbReference>
<dbReference type="InterPro" id="IPR036866">
    <property type="entry name" value="RibonucZ/Hydroxyglut_hydro"/>
</dbReference>
<dbReference type="CDD" id="cd07716">
    <property type="entry name" value="RNaseZ_short-form-like_MBL-fold"/>
    <property type="match status" value="1"/>
</dbReference>
<evidence type="ECO:0000313" key="4">
    <source>
        <dbReference type="Proteomes" id="UP000324646"/>
    </source>
</evidence>
<dbReference type="AlphaFoldDB" id="A0A5C0SE40"/>
<dbReference type="RefSeq" id="WP_148808302.1">
    <property type="nucleotide sequence ID" value="NZ_CP042243.1"/>
</dbReference>
<dbReference type="SUPFAM" id="SSF56281">
    <property type="entry name" value="Metallo-hydrolase/oxidoreductase"/>
    <property type="match status" value="1"/>
</dbReference>
<accession>A0A5C0SE40</accession>
<dbReference type="EMBL" id="CP042243">
    <property type="protein sequence ID" value="QEK11229.1"/>
    <property type="molecule type" value="Genomic_DNA"/>
</dbReference>
<dbReference type="OrthoDB" id="9800940at2"/>
<keyword evidence="1" id="KW-0255">Endonuclease</keyword>